<feature type="region of interest" description="Disordered" evidence="1">
    <location>
        <begin position="86"/>
        <end position="110"/>
    </location>
</feature>
<dbReference type="AlphaFoldDB" id="A0A7J7MUR8"/>
<gene>
    <name evidence="2" type="ORF">GIB67_040147</name>
</gene>
<dbReference type="EMBL" id="JACGCM010001219">
    <property type="protein sequence ID" value="KAF6158633.1"/>
    <property type="molecule type" value="Genomic_DNA"/>
</dbReference>
<protein>
    <submittedName>
        <fullName evidence="2">Uncharacterized protein</fullName>
    </submittedName>
</protein>
<accession>A0A7J7MUR8</accession>
<name>A0A7J7MUR8_9MAGN</name>
<reference evidence="2 3" key="1">
    <citation type="journal article" date="2020" name="IScience">
        <title>Genome Sequencing of the Endangered Kingdonia uniflora (Circaeasteraceae, Ranunculales) Reveals Potential Mechanisms of Evolutionary Specialization.</title>
        <authorList>
            <person name="Sun Y."/>
            <person name="Deng T."/>
            <person name="Zhang A."/>
            <person name="Moore M.J."/>
            <person name="Landis J.B."/>
            <person name="Lin N."/>
            <person name="Zhang H."/>
            <person name="Zhang X."/>
            <person name="Huang J."/>
            <person name="Zhang X."/>
            <person name="Sun H."/>
            <person name="Wang H."/>
        </authorList>
    </citation>
    <scope>NUCLEOTIDE SEQUENCE [LARGE SCALE GENOMIC DNA]</scope>
    <source>
        <strain evidence="2">TB1705</strain>
        <tissue evidence="2">Leaf</tissue>
    </source>
</reference>
<evidence type="ECO:0000256" key="1">
    <source>
        <dbReference type="SAM" id="MobiDB-lite"/>
    </source>
</evidence>
<evidence type="ECO:0000313" key="3">
    <source>
        <dbReference type="Proteomes" id="UP000541444"/>
    </source>
</evidence>
<keyword evidence="3" id="KW-1185">Reference proteome</keyword>
<dbReference type="Proteomes" id="UP000541444">
    <property type="component" value="Unassembled WGS sequence"/>
</dbReference>
<evidence type="ECO:0000313" key="2">
    <source>
        <dbReference type="EMBL" id="KAF6158633.1"/>
    </source>
</evidence>
<organism evidence="2 3">
    <name type="scientific">Kingdonia uniflora</name>
    <dbReference type="NCBI Taxonomy" id="39325"/>
    <lineage>
        <taxon>Eukaryota</taxon>
        <taxon>Viridiplantae</taxon>
        <taxon>Streptophyta</taxon>
        <taxon>Embryophyta</taxon>
        <taxon>Tracheophyta</taxon>
        <taxon>Spermatophyta</taxon>
        <taxon>Magnoliopsida</taxon>
        <taxon>Ranunculales</taxon>
        <taxon>Circaeasteraceae</taxon>
        <taxon>Kingdonia</taxon>
    </lineage>
</organism>
<proteinExistence type="predicted"/>
<feature type="compositionally biased region" description="Basic and acidic residues" evidence="1">
    <location>
        <begin position="91"/>
        <end position="104"/>
    </location>
</feature>
<comment type="caution">
    <text evidence="2">The sequence shown here is derived from an EMBL/GenBank/DDBJ whole genome shotgun (WGS) entry which is preliminary data.</text>
</comment>
<sequence length="200" mass="22750">MFGIGRSVLAMVRTRSRRQKDAEEGHLAIKIAEVEERYFGRLSVVEELPKIGELGSRYRVGKNSVDVANRNRADFKAKFIKVSNGEGIDTDVDHEPQEGDRKGCDSGGGEEAEVVEEEDVECYGEAPETSEILNFKSKYGIPKNIRGQYFADCLLVFGNYELDQKDLGELLKRKCFHLALKKVYRNSKIQEKLYDIKTNY</sequence>